<feature type="non-terminal residue" evidence="2">
    <location>
        <position position="1"/>
    </location>
</feature>
<feature type="region of interest" description="Disordered" evidence="1">
    <location>
        <begin position="75"/>
        <end position="94"/>
    </location>
</feature>
<dbReference type="GO" id="GO:0004252">
    <property type="term" value="F:serine-type endopeptidase activity"/>
    <property type="evidence" value="ECO:0007669"/>
    <property type="project" value="InterPro"/>
</dbReference>
<dbReference type="GO" id="GO:0006508">
    <property type="term" value="P:proteolysis"/>
    <property type="evidence" value="ECO:0007669"/>
    <property type="project" value="InterPro"/>
</dbReference>
<feature type="region of interest" description="Disordered" evidence="1">
    <location>
        <begin position="143"/>
        <end position="167"/>
    </location>
</feature>
<dbReference type="SUPFAM" id="SSF52743">
    <property type="entry name" value="Subtilisin-like"/>
    <property type="match status" value="1"/>
</dbReference>
<dbReference type="AlphaFoldDB" id="A0A5A7QQ01"/>
<gene>
    <name evidence="2" type="ORF">STAS_24556</name>
</gene>
<keyword evidence="3" id="KW-1185">Reference proteome</keyword>
<dbReference type="Proteomes" id="UP000325081">
    <property type="component" value="Unassembled WGS sequence"/>
</dbReference>
<comment type="caution">
    <text evidence="2">The sequence shown here is derived from an EMBL/GenBank/DDBJ whole genome shotgun (WGS) entry which is preliminary data.</text>
</comment>
<dbReference type="Gene3D" id="3.40.50.200">
    <property type="entry name" value="Peptidase S8/S53 domain"/>
    <property type="match status" value="1"/>
</dbReference>
<proteinExistence type="predicted"/>
<protein>
    <submittedName>
        <fullName evidence="2">Subtilisin-like serine endopeptidase family protein</fullName>
    </submittedName>
</protein>
<organism evidence="2 3">
    <name type="scientific">Striga asiatica</name>
    <name type="common">Asiatic witchweed</name>
    <name type="synonym">Buchnera asiatica</name>
    <dbReference type="NCBI Taxonomy" id="4170"/>
    <lineage>
        <taxon>Eukaryota</taxon>
        <taxon>Viridiplantae</taxon>
        <taxon>Streptophyta</taxon>
        <taxon>Embryophyta</taxon>
        <taxon>Tracheophyta</taxon>
        <taxon>Spermatophyta</taxon>
        <taxon>Magnoliopsida</taxon>
        <taxon>eudicotyledons</taxon>
        <taxon>Gunneridae</taxon>
        <taxon>Pentapetalae</taxon>
        <taxon>asterids</taxon>
        <taxon>lamiids</taxon>
        <taxon>Lamiales</taxon>
        <taxon>Orobanchaceae</taxon>
        <taxon>Buchnereae</taxon>
        <taxon>Striga</taxon>
    </lineage>
</organism>
<evidence type="ECO:0000313" key="2">
    <source>
        <dbReference type="EMBL" id="GER47455.1"/>
    </source>
</evidence>
<accession>A0A5A7QQ01</accession>
<feature type="compositionally biased region" description="Basic residues" evidence="1">
    <location>
        <begin position="148"/>
        <end position="167"/>
    </location>
</feature>
<reference evidence="3" key="1">
    <citation type="journal article" date="2019" name="Curr. Biol.">
        <title>Genome Sequence of Striga asiatica Provides Insight into the Evolution of Plant Parasitism.</title>
        <authorList>
            <person name="Yoshida S."/>
            <person name="Kim S."/>
            <person name="Wafula E.K."/>
            <person name="Tanskanen J."/>
            <person name="Kim Y.M."/>
            <person name="Honaas L."/>
            <person name="Yang Z."/>
            <person name="Spallek T."/>
            <person name="Conn C.E."/>
            <person name="Ichihashi Y."/>
            <person name="Cheong K."/>
            <person name="Cui S."/>
            <person name="Der J.P."/>
            <person name="Gundlach H."/>
            <person name="Jiao Y."/>
            <person name="Hori C."/>
            <person name="Ishida J.K."/>
            <person name="Kasahara H."/>
            <person name="Kiba T."/>
            <person name="Kim M.S."/>
            <person name="Koo N."/>
            <person name="Laohavisit A."/>
            <person name="Lee Y.H."/>
            <person name="Lumba S."/>
            <person name="McCourt P."/>
            <person name="Mortimer J.C."/>
            <person name="Mutuku J.M."/>
            <person name="Nomura T."/>
            <person name="Sasaki-Sekimoto Y."/>
            <person name="Seto Y."/>
            <person name="Wang Y."/>
            <person name="Wakatake T."/>
            <person name="Sakakibara H."/>
            <person name="Demura T."/>
            <person name="Yamaguchi S."/>
            <person name="Yoneyama K."/>
            <person name="Manabe R.I."/>
            <person name="Nelson D.C."/>
            <person name="Schulman A.H."/>
            <person name="Timko M.P."/>
            <person name="dePamphilis C.W."/>
            <person name="Choi D."/>
            <person name="Shirasu K."/>
        </authorList>
    </citation>
    <scope>NUCLEOTIDE SEQUENCE [LARGE SCALE GENOMIC DNA]</scope>
    <source>
        <strain evidence="3">cv. UVA1</strain>
    </source>
</reference>
<evidence type="ECO:0000313" key="3">
    <source>
        <dbReference type="Proteomes" id="UP000325081"/>
    </source>
</evidence>
<dbReference type="InterPro" id="IPR036852">
    <property type="entry name" value="Peptidase_S8/S53_dom_sf"/>
</dbReference>
<name>A0A5A7QQ01_STRAF</name>
<feature type="compositionally biased region" description="Polar residues" evidence="1">
    <location>
        <begin position="83"/>
        <end position="94"/>
    </location>
</feature>
<dbReference type="EMBL" id="BKCP01007959">
    <property type="protein sequence ID" value="GER47455.1"/>
    <property type="molecule type" value="Genomic_DNA"/>
</dbReference>
<sequence length="167" mass="18310">VEGDEAGEIGERRRDGAAEVEAVKGGDFRRDLDGKGIAGEVDELEVQRARGERVVELVEGCEGVNGAAEVVEGVDDGSDVSLPRSQRPSMSCPTSIDTRRADFNIQTGTWMSCPHVSGLTELLKAWSPAAIQSALDHCLHNRRERPPHNRRIHGQKVHTIRSWSRAH</sequence>
<evidence type="ECO:0000256" key="1">
    <source>
        <dbReference type="SAM" id="MobiDB-lite"/>
    </source>
</evidence>